<organism evidence="4 5">
    <name type="scientific">Cerasicoccus arenae</name>
    <dbReference type="NCBI Taxonomy" id="424488"/>
    <lineage>
        <taxon>Bacteria</taxon>
        <taxon>Pseudomonadati</taxon>
        <taxon>Verrucomicrobiota</taxon>
        <taxon>Opitutia</taxon>
        <taxon>Puniceicoccales</taxon>
        <taxon>Cerasicoccaceae</taxon>
        <taxon>Cerasicoccus</taxon>
    </lineage>
</organism>
<accession>A0A8J3DAB6</accession>
<dbReference type="Gene3D" id="3.90.550.10">
    <property type="entry name" value="Spore Coat Polysaccharide Biosynthesis Protein SpsA, Chain A"/>
    <property type="match status" value="1"/>
</dbReference>
<keyword evidence="5" id="KW-1185">Reference proteome</keyword>
<reference evidence="4" key="2">
    <citation type="submission" date="2020-09" db="EMBL/GenBank/DDBJ databases">
        <authorList>
            <person name="Sun Q."/>
            <person name="Kim S."/>
        </authorList>
    </citation>
    <scope>NUCLEOTIDE SEQUENCE</scope>
    <source>
        <strain evidence="4">KCTC 12870</strain>
    </source>
</reference>
<keyword evidence="1 4" id="KW-0808">Transferase</keyword>
<feature type="domain" description="Glycosyltransferase 2-like" evidence="2">
    <location>
        <begin position="10"/>
        <end position="122"/>
    </location>
</feature>
<dbReference type="InterPro" id="IPR050834">
    <property type="entry name" value="Glycosyltransf_2"/>
</dbReference>
<comment type="caution">
    <text evidence="4">The sequence shown here is derived from an EMBL/GenBank/DDBJ whole genome shotgun (WGS) entry which is preliminary data.</text>
</comment>
<evidence type="ECO:0000313" key="5">
    <source>
        <dbReference type="Proteomes" id="UP000642829"/>
    </source>
</evidence>
<evidence type="ECO:0000313" key="4">
    <source>
        <dbReference type="EMBL" id="GHB94723.1"/>
    </source>
</evidence>
<dbReference type="InterPro" id="IPR001173">
    <property type="entry name" value="Glyco_trans_2-like"/>
</dbReference>
<proteinExistence type="predicted"/>
<name>A0A8J3DAB6_9BACT</name>
<protein>
    <submittedName>
        <fullName evidence="4">Glycosyl transferase</fullName>
    </submittedName>
</protein>
<dbReference type="Proteomes" id="UP000642829">
    <property type="component" value="Unassembled WGS sequence"/>
</dbReference>
<dbReference type="Pfam" id="PF02709">
    <property type="entry name" value="Glyco_transf_7C"/>
    <property type="match status" value="1"/>
</dbReference>
<reference evidence="4" key="1">
    <citation type="journal article" date="2014" name="Int. J. Syst. Evol. Microbiol.">
        <title>Complete genome sequence of Corynebacterium casei LMG S-19264T (=DSM 44701T), isolated from a smear-ripened cheese.</title>
        <authorList>
            <consortium name="US DOE Joint Genome Institute (JGI-PGF)"/>
            <person name="Walter F."/>
            <person name="Albersmeier A."/>
            <person name="Kalinowski J."/>
            <person name="Ruckert C."/>
        </authorList>
    </citation>
    <scope>NUCLEOTIDE SEQUENCE</scope>
    <source>
        <strain evidence="4">KCTC 12870</strain>
    </source>
</reference>
<dbReference type="RefSeq" id="WP_189512086.1">
    <property type="nucleotide sequence ID" value="NZ_BMXG01000004.1"/>
</dbReference>
<feature type="domain" description="Galactosyltransferase C-terminal" evidence="3">
    <location>
        <begin position="164"/>
        <end position="229"/>
    </location>
</feature>
<evidence type="ECO:0000259" key="3">
    <source>
        <dbReference type="Pfam" id="PF02709"/>
    </source>
</evidence>
<dbReference type="EMBL" id="BMXG01000004">
    <property type="protein sequence ID" value="GHB94723.1"/>
    <property type="molecule type" value="Genomic_DNA"/>
</dbReference>
<dbReference type="InterPro" id="IPR027791">
    <property type="entry name" value="Galactosyl_T_C"/>
</dbReference>
<dbReference type="PANTHER" id="PTHR43685:SF3">
    <property type="entry name" value="SLR2126 PROTEIN"/>
    <property type="match status" value="1"/>
</dbReference>
<evidence type="ECO:0000259" key="2">
    <source>
        <dbReference type="Pfam" id="PF00535"/>
    </source>
</evidence>
<dbReference type="AlphaFoldDB" id="A0A8J3DAB6"/>
<gene>
    <name evidence="4" type="ORF">GCM10007047_07810</name>
</gene>
<dbReference type="Pfam" id="PF00535">
    <property type="entry name" value="Glycos_transf_2"/>
    <property type="match status" value="1"/>
</dbReference>
<dbReference type="SUPFAM" id="SSF53448">
    <property type="entry name" value="Nucleotide-diphospho-sugar transferases"/>
    <property type="match status" value="1"/>
</dbReference>
<evidence type="ECO:0000256" key="1">
    <source>
        <dbReference type="ARBA" id="ARBA00022679"/>
    </source>
</evidence>
<dbReference type="InterPro" id="IPR029044">
    <property type="entry name" value="Nucleotide-diphossugar_trans"/>
</dbReference>
<sequence length="267" mass="30174">MSNAPSIGLVINTYNAPEKLEAVFHWLAVAGGCDEVLVADDGSKSETRELIATWQNSMPRWGLKHIWQEDQGYRRSRILNRTIAQANADYLVFIDGDCLPFKRFITDHQALAERGAFVQGRRCFVPQSKVKAITTFKTSIFSLLITGQLGGAFKAIRWPMPVIKRNRELHGILGCNLGIWRDDLIAVNGYDESFEGWGAEDSDLAARLYHHGLIRKFVYGRAQLAHLNHDELPRDRYDANKEKLTATLGEKRVRCSLGLDQHLQPEA</sequence>
<dbReference type="GO" id="GO:0016740">
    <property type="term" value="F:transferase activity"/>
    <property type="evidence" value="ECO:0007669"/>
    <property type="project" value="UniProtKB-KW"/>
</dbReference>
<dbReference type="PANTHER" id="PTHR43685">
    <property type="entry name" value="GLYCOSYLTRANSFERASE"/>
    <property type="match status" value="1"/>
</dbReference>